<sequence length="97" mass="11130">MRGRIGSVTRSVYERDALSHSWQRWYHFGMAMTVRLPEETDAQLSELAARRHTSKHALLIEAANRFLREEVTTDQAVTIALGVADRYSELLKKLEDA</sequence>
<dbReference type="InterPro" id="IPR002145">
    <property type="entry name" value="CopG"/>
</dbReference>
<proteinExistence type="predicted"/>
<evidence type="ECO:0000313" key="3">
    <source>
        <dbReference type="Proteomes" id="UP000629365"/>
    </source>
</evidence>
<dbReference type="SUPFAM" id="SSF47598">
    <property type="entry name" value="Ribbon-helix-helix"/>
    <property type="match status" value="1"/>
</dbReference>
<protein>
    <recommendedName>
        <fullName evidence="1">Ribbon-helix-helix protein CopG domain-containing protein</fullName>
    </recommendedName>
</protein>
<dbReference type="Pfam" id="PF01402">
    <property type="entry name" value="RHH_1"/>
    <property type="match status" value="1"/>
</dbReference>
<gene>
    <name evidence="2" type="ORF">GCM10007269_06920</name>
</gene>
<organism evidence="2 3">
    <name type="scientific">Microbacterium murale</name>
    <dbReference type="NCBI Taxonomy" id="1081040"/>
    <lineage>
        <taxon>Bacteria</taxon>
        <taxon>Bacillati</taxon>
        <taxon>Actinomycetota</taxon>
        <taxon>Actinomycetes</taxon>
        <taxon>Micrococcales</taxon>
        <taxon>Microbacteriaceae</taxon>
        <taxon>Microbacterium</taxon>
    </lineage>
</organism>
<dbReference type="EMBL" id="BMCM01000001">
    <property type="protein sequence ID" value="GGD66338.1"/>
    <property type="molecule type" value="Genomic_DNA"/>
</dbReference>
<accession>A0ABQ1RF51</accession>
<reference evidence="3" key="1">
    <citation type="journal article" date="2019" name="Int. J. Syst. Evol. Microbiol.">
        <title>The Global Catalogue of Microorganisms (GCM) 10K type strain sequencing project: providing services to taxonomists for standard genome sequencing and annotation.</title>
        <authorList>
            <consortium name="The Broad Institute Genomics Platform"/>
            <consortium name="The Broad Institute Genome Sequencing Center for Infectious Disease"/>
            <person name="Wu L."/>
            <person name="Ma J."/>
        </authorList>
    </citation>
    <scope>NUCLEOTIDE SEQUENCE [LARGE SCALE GENOMIC DNA]</scope>
    <source>
        <strain evidence="3">CCM 7640</strain>
    </source>
</reference>
<comment type="caution">
    <text evidence="2">The sequence shown here is derived from an EMBL/GenBank/DDBJ whole genome shotgun (WGS) entry which is preliminary data.</text>
</comment>
<name>A0ABQ1RF51_9MICO</name>
<evidence type="ECO:0000313" key="2">
    <source>
        <dbReference type="EMBL" id="GGD66338.1"/>
    </source>
</evidence>
<dbReference type="InterPro" id="IPR010985">
    <property type="entry name" value="Ribbon_hlx_hlx"/>
</dbReference>
<evidence type="ECO:0000259" key="1">
    <source>
        <dbReference type="Pfam" id="PF01402"/>
    </source>
</evidence>
<dbReference type="Proteomes" id="UP000629365">
    <property type="component" value="Unassembled WGS sequence"/>
</dbReference>
<feature type="domain" description="Ribbon-helix-helix protein CopG" evidence="1">
    <location>
        <begin position="33"/>
        <end position="70"/>
    </location>
</feature>
<keyword evidence="3" id="KW-1185">Reference proteome</keyword>